<sequence length="351" mass="38202">MNLLIAVLCFLLALGFALAGVTRIGAWRIERLYPPVGAFADVDGIRLHYVHLAPPAGADLPPVVFIHGASANLNDQMVPLRPLLENRAELLFLDRPGHGWSERGADHETPRAQARAILALMDHVGIRRAIIVGHSFGGAATAVLGVEHPDRVAGLVFLSAATHPWPDRKTSWYYKVTDMPVLGWLFSQTLTLPAGWSRLTPAVESVFAPNPVPDDYLRRAAIPLVLRPLAFRANARDVEALHDFVSEEAPRYRTITAPTVVVSGDSDTVVYEEIHSLGLARDIPGAELAWVHNLGHKPDWVAPDLVVGAIEKVAGKPVDLQEMARAVEARIAGDRALPKREEETSGELAPQ</sequence>
<dbReference type="PANTHER" id="PTHR43433:SF1">
    <property type="entry name" value="BLL5160 PROTEIN"/>
    <property type="match status" value="1"/>
</dbReference>
<dbReference type="RefSeq" id="WP_252820740.1">
    <property type="nucleotide sequence ID" value="NZ_JAMXQS010000007.1"/>
</dbReference>
<gene>
    <name evidence="2" type="ORF">NGM99_16210</name>
</gene>
<dbReference type="InterPro" id="IPR050471">
    <property type="entry name" value="AB_hydrolase"/>
</dbReference>
<dbReference type="SUPFAM" id="SSF53474">
    <property type="entry name" value="alpha/beta-Hydrolases"/>
    <property type="match status" value="1"/>
</dbReference>
<feature type="domain" description="AB hydrolase-1" evidence="1">
    <location>
        <begin position="61"/>
        <end position="285"/>
    </location>
</feature>
<dbReference type="PANTHER" id="PTHR43433">
    <property type="entry name" value="HYDROLASE, ALPHA/BETA FOLD FAMILY PROTEIN"/>
    <property type="match status" value="1"/>
</dbReference>
<keyword evidence="2" id="KW-0378">Hydrolase</keyword>
<dbReference type="Pfam" id="PF00561">
    <property type="entry name" value="Abhydrolase_1"/>
    <property type="match status" value="1"/>
</dbReference>
<dbReference type="EMBL" id="JAMXQS010000007">
    <property type="protein sequence ID" value="MCO6051328.1"/>
    <property type="molecule type" value="Genomic_DNA"/>
</dbReference>
<dbReference type="Proteomes" id="UP001205906">
    <property type="component" value="Unassembled WGS sequence"/>
</dbReference>
<comment type="caution">
    <text evidence="2">The sequence shown here is derived from an EMBL/GenBank/DDBJ whole genome shotgun (WGS) entry which is preliminary data.</text>
</comment>
<name>A0ABT1C9H5_9HYPH</name>
<protein>
    <submittedName>
        <fullName evidence="2">Alpha/beta hydrolase</fullName>
    </submittedName>
</protein>
<accession>A0ABT1C9H5</accession>
<evidence type="ECO:0000259" key="1">
    <source>
        <dbReference type="Pfam" id="PF00561"/>
    </source>
</evidence>
<dbReference type="InterPro" id="IPR000073">
    <property type="entry name" value="AB_hydrolase_1"/>
</dbReference>
<reference evidence="2 3" key="1">
    <citation type="submission" date="2022-06" db="EMBL/GenBank/DDBJ databases">
        <title>Mesorhizobium sp. strain RP14 Genome sequencing and assembly.</title>
        <authorList>
            <person name="Kim I."/>
        </authorList>
    </citation>
    <scope>NUCLEOTIDE SEQUENCE [LARGE SCALE GENOMIC DNA]</scope>
    <source>
        <strain evidence="3">RP14(2022)</strain>
    </source>
</reference>
<dbReference type="InterPro" id="IPR029058">
    <property type="entry name" value="AB_hydrolase_fold"/>
</dbReference>
<evidence type="ECO:0000313" key="2">
    <source>
        <dbReference type="EMBL" id="MCO6051328.1"/>
    </source>
</evidence>
<dbReference type="PRINTS" id="PR00111">
    <property type="entry name" value="ABHYDROLASE"/>
</dbReference>
<dbReference type="Gene3D" id="3.40.50.1820">
    <property type="entry name" value="alpha/beta hydrolase"/>
    <property type="match status" value="1"/>
</dbReference>
<proteinExistence type="predicted"/>
<evidence type="ECO:0000313" key="3">
    <source>
        <dbReference type="Proteomes" id="UP001205906"/>
    </source>
</evidence>
<keyword evidence="3" id="KW-1185">Reference proteome</keyword>
<dbReference type="GO" id="GO:0016787">
    <property type="term" value="F:hydrolase activity"/>
    <property type="evidence" value="ECO:0007669"/>
    <property type="project" value="UniProtKB-KW"/>
</dbReference>
<organism evidence="2 3">
    <name type="scientific">Mesorhizobium liriopis</name>
    <dbReference type="NCBI Taxonomy" id="2953882"/>
    <lineage>
        <taxon>Bacteria</taxon>
        <taxon>Pseudomonadati</taxon>
        <taxon>Pseudomonadota</taxon>
        <taxon>Alphaproteobacteria</taxon>
        <taxon>Hyphomicrobiales</taxon>
        <taxon>Phyllobacteriaceae</taxon>
        <taxon>Mesorhizobium</taxon>
    </lineage>
</organism>